<accession>A0AAW0D5V3</accession>
<evidence type="ECO:0000313" key="3">
    <source>
        <dbReference type="Proteomes" id="UP001362999"/>
    </source>
</evidence>
<name>A0AAW0D5V3_9AGAR</name>
<proteinExistence type="predicted"/>
<protein>
    <submittedName>
        <fullName evidence="2">Uncharacterized protein</fullName>
    </submittedName>
</protein>
<evidence type="ECO:0000313" key="2">
    <source>
        <dbReference type="EMBL" id="KAK7046407.1"/>
    </source>
</evidence>
<dbReference type="AlphaFoldDB" id="A0AAW0D5V3"/>
<gene>
    <name evidence="2" type="ORF">R3P38DRAFT_3257769</name>
</gene>
<reference evidence="2 3" key="1">
    <citation type="journal article" date="2024" name="J Genomics">
        <title>Draft genome sequencing and assembly of Favolaschia claudopus CIRM-BRFM 2984 isolated from oak limbs.</title>
        <authorList>
            <person name="Navarro D."/>
            <person name="Drula E."/>
            <person name="Chaduli D."/>
            <person name="Cazenave R."/>
            <person name="Ahrendt S."/>
            <person name="Wang J."/>
            <person name="Lipzen A."/>
            <person name="Daum C."/>
            <person name="Barry K."/>
            <person name="Grigoriev I.V."/>
            <person name="Favel A."/>
            <person name="Rosso M.N."/>
            <person name="Martin F."/>
        </authorList>
    </citation>
    <scope>NUCLEOTIDE SEQUENCE [LARGE SCALE GENOMIC DNA]</scope>
    <source>
        <strain evidence="2 3">CIRM-BRFM 2984</strain>
    </source>
</reference>
<feature type="compositionally biased region" description="Polar residues" evidence="1">
    <location>
        <begin position="210"/>
        <end position="228"/>
    </location>
</feature>
<keyword evidence="3" id="KW-1185">Reference proteome</keyword>
<feature type="region of interest" description="Disordered" evidence="1">
    <location>
        <begin position="194"/>
        <end position="228"/>
    </location>
</feature>
<organism evidence="2 3">
    <name type="scientific">Favolaschia claudopus</name>
    <dbReference type="NCBI Taxonomy" id="2862362"/>
    <lineage>
        <taxon>Eukaryota</taxon>
        <taxon>Fungi</taxon>
        <taxon>Dikarya</taxon>
        <taxon>Basidiomycota</taxon>
        <taxon>Agaricomycotina</taxon>
        <taxon>Agaricomycetes</taxon>
        <taxon>Agaricomycetidae</taxon>
        <taxon>Agaricales</taxon>
        <taxon>Marasmiineae</taxon>
        <taxon>Mycenaceae</taxon>
        <taxon>Favolaschia</taxon>
    </lineage>
</organism>
<evidence type="ECO:0000256" key="1">
    <source>
        <dbReference type="SAM" id="MobiDB-lite"/>
    </source>
</evidence>
<dbReference type="Proteomes" id="UP001362999">
    <property type="component" value="Unassembled WGS sequence"/>
</dbReference>
<dbReference type="EMBL" id="JAWWNJ010000010">
    <property type="protein sequence ID" value="KAK7046407.1"/>
    <property type="molecule type" value="Genomic_DNA"/>
</dbReference>
<sequence length="228" mass="25348">MSTPPLRPLFLGASPNLLGVFDKDQKTNFDDYAELFSADHYYNRALPYAHNSSSPVQNPDEVFLPMDPLSSSDILFLSLSDLPITAETLDTLPTGFTEWMNTSNSQMSPTTPADYVDNDVVEVNVEQRADNVSGDSSYVGSLMLPNDHPIDTPTWDGTESRDHQFCERLKRMMIEEKINPRVVLAFLRRTAHNSAGIPMPSHRNRKTSPRQDTCSNLAKASPDASGNV</sequence>
<comment type="caution">
    <text evidence="2">The sequence shown here is derived from an EMBL/GenBank/DDBJ whole genome shotgun (WGS) entry which is preliminary data.</text>
</comment>